<gene>
    <name evidence="1" type="ORF">METZ01_LOCUS30372</name>
</gene>
<organism evidence="1">
    <name type="scientific">marine metagenome</name>
    <dbReference type="NCBI Taxonomy" id="408172"/>
    <lineage>
        <taxon>unclassified sequences</taxon>
        <taxon>metagenomes</taxon>
        <taxon>ecological metagenomes</taxon>
    </lineage>
</organism>
<protein>
    <submittedName>
        <fullName evidence="1">Uncharacterized protein</fullName>
    </submittedName>
</protein>
<evidence type="ECO:0000313" key="1">
    <source>
        <dbReference type="EMBL" id="SUZ77518.1"/>
    </source>
</evidence>
<dbReference type="InterPro" id="IPR019734">
    <property type="entry name" value="TPR_rpt"/>
</dbReference>
<reference evidence="1" key="1">
    <citation type="submission" date="2018-05" db="EMBL/GenBank/DDBJ databases">
        <authorList>
            <person name="Lanie J.A."/>
            <person name="Ng W.-L."/>
            <person name="Kazmierczak K.M."/>
            <person name="Andrzejewski T.M."/>
            <person name="Davidsen T.M."/>
            <person name="Wayne K.J."/>
            <person name="Tettelin H."/>
            <person name="Glass J.I."/>
            <person name="Rusch D."/>
            <person name="Podicherti R."/>
            <person name="Tsui H.-C.T."/>
            <person name="Winkler M.E."/>
        </authorList>
    </citation>
    <scope>NUCLEOTIDE SEQUENCE</scope>
</reference>
<dbReference type="AlphaFoldDB" id="A0A381QEW4"/>
<dbReference type="EMBL" id="UINC01001319">
    <property type="protein sequence ID" value="SUZ77518.1"/>
    <property type="molecule type" value="Genomic_DNA"/>
</dbReference>
<accession>A0A381QEW4</accession>
<dbReference type="PROSITE" id="PS50005">
    <property type="entry name" value="TPR"/>
    <property type="match status" value="1"/>
</dbReference>
<proteinExistence type="predicted"/>
<sequence>MVNMLRKFNYANIIKLCLFLLNIIAVNFLHAQEPSVALSNGAVESTALEISREVTARLGDIENMQGELGVYDAALIEAYSDFAGFYMELEDYSNAVRFYNEALQIARINTGLYSEQQLPIIEALINNNGKLKEWPEVDDLHQLNYHISSRLYDFSDSEYLTAVEHFGGWKLRVVRENLLDLNGRRLLNTAEDLSDFYKMVIESAEQQVDIKPERLLKMVYGKTETDLTLARSIAATPYTSFEGTASRYVNQTRCQNVRNSQGQVVRNCFTVQVENPRYRQSQRDAKQIILKRYNGEITRSIERLHHIMDNNNGLTNGERQQLEIRIVELANESEQLLRAARRTLLF</sequence>
<name>A0A381QEW4_9ZZZZ</name>